<dbReference type="InterPro" id="IPR017900">
    <property type="entry name" value="4Fe4S_Fe_S_CS"/>
</dbReference>
<dbReference type="Gene3D" id="3.40.50.920">
    <property type="match status" value="1"/>
</dbReference>
<evidence type="ECO:0000313" key="10">
    <source>
        <dbReference type="Proteomes" id="UP000036780"/>
    </source>
</evidence>
<keyword evidence="6" id="KW-0560">Oxidoreductase</keyword>
<keyword evidence="4" id="KW-0479">Metal-binding</keyword>
<dbReference type="InterPro" id="IPR011895">
    <property type="entry name" value="Pyrv_flavodox_OxRed"/>
</dbReference>
<dbReference type="GO" id="GO:0022900">
    <property type="term" value="P:electron transport chain"/>
    <property type="evidence" value="ECO:0007669"/>
    <property type="project" value="InterPro"/>
</dbReference>
<dbReference type="GO" id="GO:0005506">
    <property type="term" value="F:iron ion binding"/>
    <property type="evidence" value="ECO:0007669"/>
    <property type="project" value="InterPro"/>
</dbReference>
<keyword evidence="7" id="KW-0408">Iron</keyword>
<evidence type="ECO:0000256" key="1">
    <source>
        <dbReference type="ARBA" id="ARBA00009032"/>
    </source>
</evidence>
<dbReference type="Gene3D" id="3.40.50.970">
    <property type="match status" value="2"/>
</dbReference>
<evidence type="ECO:0000313" key="9">
    <source>
        <dbReference type="EMBL" id="KNE18909.1"/>
    </source>
</evidence>
<dbReference type="Gene3D" id="3.40.920.10">
    <property type="entry name" value="Pyruvate-ferredoxin oxidoreductase, PFOR, domain III"/>
    <property type="match status" value="1"/>
</dbReference>
<dbReference type="Pfam" id="PF17147">
    <property type="entry name" value="PFOR_II"/>
    <property type="match status" value="1"/>
</dbReference>
<keyword evidence="2" id="KW-0813">Transport</keyword>
<protein>
    <submittedName>
        <fullName evidence="9">Uncharacterized protein</fullName>
    </submittedName>
</protein>
<dbReference type="InterPro" id="IPR002869">
    <property type="entry name" value="Pyrv_flavodox_OxRed_cen"/>
</dbReference>
<dbReference type="PROSITE" id="PS51379">
    <property type="entry name" value="4FE4S_FER_2"/>
    <property type="match status" value="2"/>
</dbReference>
<dbReference type="GO" id="GO:0006979">
    <property type="term" value="P:response to oxidative stress"/>
    <property type="evidence" value="ECO:0007669"/>
    <property type="project" value="TreeGrafter"/>
</dbReference>
<evidence type="ECO:0000256" key="6">
    <source>
        <dbReference type="ARBA" id="ARBA00023002"/>
    </source>
</evidence>
<dbReference type="Proteomes" id="UP000036780">
    <property type="component" value="Unassembled WGS sequence"/>
</dbReference>
<dbReference type="Pfam" id="PF01558">
    <property type="entry name" value="POR"/>
    <property type="match status" value="1"/>
</dbReference>
<dbReference type="CDD" id="cd07034">
    <property type="entry name" value="TPP_PYR_PFOR_IOR-alpha_like"/>
    <property type="match status" value="1"/>
</dbReference>
<dbReference type="InterPro" id="IPR011766">
    <property type="entry name" value="TPP_enzyme_TPP-bd"/>
</dbReference>
<dbReference type="PROSITE" id="PS00198">
    <property type="entry name" value="4FE4S_FER_1"/>
    <property type="match status" value="1"/>
</dbReference>
<gene>
    <name evidence="9" type="ORF">AFK71_10005</name>
</gene>
<comment type="similarity">
    <text evidence="1">Belongs to the pyruvate:ferredoxin/flavodoxin oxidoreductase family.</text>
</comment>
<dbReference type="PANTHER" id="PTHR32154:SF0">
    <property type="entry name" value="PYRUVATE-FLAVODOXIN OXIDOREDUCTASE-RELATED"/>
    <property type="match status" value="1"/>
</dbReference>
<proteinExistence type="inferred from homology"/>
<keyword evidence="5" id="KW-0249">Electron transport</keyword>
<dbReference type="SUPFAM" id="SSF52922">
    <property type="entry name" value="TK C-terminal domain-like"/>
    <property type="match status" value="1"/>
</dbReference>
<comment type="caution">
    <text evidence="9">The sequence shown here is derived from an EMBL/GenBank/DDBJ whole genome shotgun (WGS) entry which is preliminary data.</text>
</comment>
<dbReference type="Pfam" id="PF12838">
    <property type="entry name" value="Fer4_7"/>
    <property type="match status" value="1"/>
</dbReference>
<dbReference type="InterPro" id="IPR029061">
    <property type="entry name" value="THDP-binding"/>
</dbReference>
<dbReference type="FunFam" id="3.40.50.970:FF:000012">
    <property type="entry name" value="Pyruvate:ferredoxin (Flavodoxin) oxidoreductase"/>
    <property type="match status" value="1"/>
</dbReference>
<keyword evidence="8" id="KW-0411">Iron-sulfur</keyword>
<dbReference type="GO" id="GO:0016903">
    <property type="term" value="F:oxidoreductase activity, acting on the aldehyde or oxo group of donors"/>
    <property type="evidence" value="ECO:0007669"/>
    <property type="project" value="InterPro"/>
</dbReference>
<dbReference type="SUPFAM" id="SSF54862">
    <property type="entry name" value="4Fe-4S ferredoxins"/>
    <property type="match status" value="1"/>
</dbReference>
<evidence type="ECO:0000256" key="5">
    <source>
        <dbReference type="ARBA" id="ARBA00022982"/>
    </source>
</evidence>
<evidence type="ECO:0000256" key="2">
    <source>
        <dbReference type="ARBA" id="ARBA00022448"/>
    </source>
</evidence>
<dbReference type="InterPro" id="IPR017896">
    <property type="entry name" value="4Fe4S_Fe-S-bd"/>
</dbReference>
<accession>A0A0L0QK63</accession>
<dbReference type="GO" id="GO:0030976">
    <property type="term" value="F:thiamine pyrophosphate binding"/>
    <property type="evidence" value="ECO:0007669"/>
    <property type="project" value="InterPro"/>
</dbReference>
<dbReference type="AlphaFoldDB" id="A0A0L0QK63"/>
<name>A0A0L0QK63_VIRPA</name>
<dbReference type="GeneID" id="66871891"/>
<dbReference type="GO" id="GO:0051539">
    <property type="term" value="F:4 iron, 4 sulfur cluster binding"/>
    <property type="evidence" value="ECO:0007669"/>
    <property type="project" value="UniProtKB-KW"/>
</dbReference>
<dbReference type="PATRIC" id="fig|1473.5.peg.497"/>
<dbReference type="InterPro" id="IPR002880">
    <property type="entry name" value="Pyrv_Fd/Flavodoxin_OxRdtase_N"/>
</dbReference>
<sequence length="1175" mass="132335">MKKIMNGNHAAAYISYAFTDVAALFPITPSSPMAEQIEKWSAERKNNIFHYPVHTISMQSEIGVAGAMHGMLKSGALATAYTCSQGLLLMLPTLYKLVGELLPAVIHVSSRSIATSALSIYGDHSDVMAARQTGVVMLASGNVQEVALFSTAAHLAAIKGRLPILHFFDGFQTSHEIRKIEVPSYDILYKYVDDEMLDAFRNNSLSNFAPKVYGASETPDIFFQQREASNIIHLNMESVIKQIIRKLNPLFGTQCSLVDYKGAENAEYVIIAMGSVQETIKQVVCEQNALGKKYGLLAVHLYRPFPTDTFLNLIPKSIRKIAVLDRTKEPGSTGEPLLLDVQSACNSLDIPPKIIGGRYGIGSKEVTPDQIRSIFIELEKKHPKRRFTIGIDDNVTGLSLERYGEEDLTDWRTFQAKIWGFGSDGAVTGAGHFIEIIGEETEKDVQGQFYYSPSKTRNMTLSHLRIADDKIQSSYFVKRSNMVVCYKEQYLKQYDVLDGLQEEGTFLLNTSMGEEAIDKRLPHHVKKYLIEHKINFYIINANRLARKYELGPILNTIMMTAMLGLTNFLEFQKAKETYQEILDRGKLSKHPAYKKNMYAAMGESIYWIKKVKLKEMGDEVLEEDSEPIHVKNLFTEKIIHPMKNLNGASITTKDIIDSGMIDGSLPLGTSWKQHHGYADKIPEWNSESCIQCNLCSVICPHATIRPFVLNEEENANKPTTMSTSIEKKNKNQHFRIQVNPNFCTGCSLCESICPAKNKAIKMVEAKENHVQREVQNWDFIMFRKNDRKTNARHTVHESQFRQPLFEFVNACAGCGETPYIKLLTQLFGERLSIANATGCSSIWGGSTPFVPYTLNQDKEGPTWANSLFENNAAFGMGMRIGNQVIKNQVKMLIKKETGNPLQMDHVKDIFNQWLVGTSDKQKQFELSKKLISIIDKERANSEILESIYQKRHYVIEKSQWLIGGDGWAYDIDFAGIDHVLSKGEDVNILILDNEGYANTGGQASKASPKGANLKLASGGKKEAKKDIGIFAMNYEHVYVAQVCLPANPQQTIRALTEAEEFPGPSIIIAYSPCILNGNKDNMLLEGKKATECGYWPLYRFNPSLILQGENPMKFDSKQPNWGAFRGFLLTQKRFATSENLNAYEADQLLQENEADARKRYNRYQMIQEMYKCAKN</sequence>
<evidence type="ECO:0000256" key="7">
    <source>
        <dbReference type="ARBA" id="ARBA00023004"/>
    </source>
</evidence>
<dbReference type="PANTHER" id="PTHR32154">
    <property type="entry name" value="PYRUVATE-FLAVODOXIN OXIDOREDUCTASE-RELATED"/>
    <property type="match status" value="1"/>
</dbReference>
<dbReference type="Gene3D" id="3.30.70.20">
    <property type="match status" value="1"/>
</dbReference>
<dbReference type="InterPro" id="IPR009014">
    <property type="entry name" value="Transketo_C/PFOR_II"/>
</dbReference>
<dbReference type="SUPFAM" id="SSF53323">
    <property type="entry name" value="Pyruvate-ferredoxin oxidoreductase, PFOR, domain III"/>
    <property type="match status" value="1"/>
</dbReference>
<keyword evidence="3" id="KW-0004">4Fe-4S</keyword>
<dbReference type="Pfam" id="PF01855">
    <property type="entry name" value="POR_N"/>
    <property type="match status" value="1"/>
</dbReference>
<dbReference type="InterPro" id="IPR050722">
    <property type="entry name" value="Pyruvate:ferred/Flavod_OxRd"/>
</dbReference>
<dbReference type="SUPFAM" id="SSF52518">
    <property type="entry name" value="Thiamin diphosphate-binding fold (THDP-binding)"/>
    <property type="match status" value="2"/>
</dbReference>
<dbReference type="NCBIfam" id="TIGR02176">
    <property type="entry name" value="pyruv_ox_red"/>
    <property type="match status" value="1"/>
</dbReference>
<evidence type="ECO:0000256" key="8">
    <source>
        <dbReference type="ARBA" id="ARBA00023014"/>
    </source>
</evidence>
<dbReference type="RefSeq" id="WP_050351404.1">
    <property type="nucleotide sequence ID" value="NZ_BOSN01000003.1"/>
</dbReference>
<dbReference type="InterPro" id="IPR019752">
    <property type="entry name" value="Pyrv/ketoisovalerate_OxRed_cat"/>
</dbReference>
<evidence type="ECO:0000256" key="4">
    <source>
        <dbReference type="ARBA" id="ARBA00022723"/>
    </source>
</evidence>
<dbReference type="EMBL" id="LGTO01000007">
    <property type="protein sequence ID" value="KNE18909.1"/>
    <property type="molecule type" value="Genomic_DNA"/>
</dbReference>
<evidence type="ECO:0000256" key="3">
    <source>
        <dbReference type="ARBA" id="ARBA00022485"/>
    </source>
</evidence>
<dbReference type="Pfam" id="PF02775">
    <property type="entry name" value="TPP_enzyme_C"/>
    <property type="match status" value="1"/>
</dbReference>
<keyword evidence="10" id="KW-1185">Reference proteome</keyword>
<dbReference type="InterPro" id="IPR033412">
    <property type="entry name" value="PFOR_II"/>
</dbReference>
<dbReference type="FunFam" id="3.40.50.920:FF:000007">
    <property type="entry name" value="Pyruvate:ferredoxin (Flavodoxin) oxidoreductase"/>
    <property type="match status" value="1"/>
</dbReference>
<reference evidence="10" key="1">
    <citation type="submission" date="2015-07" db="EMBL/GenBank/DDBJ databases">
        <title>Fjat-10053 dsm26.</title>
        <authorList>
            <person name="Liu B."/>
            <person name="Wang J."/>
            <person name="Zhu Y."/>
            <person name="Liu G."/>
            <person name="Chen Q."/>
            <person name="Chen Z."/>
            <person name="Lan J."/>
            <person name="Che J."/>
            <person name="Ge C."/>
            <person name="Shi H."/>
            <person name="Pan Z."/>
            <person name="Liu X."/>
        </authorList>
    </citation>
    <scope>NUCLEOTIDE SEQUENCE [LARGE SCALE GENOMIC DNA]</scope>
    <source>
        <strain evidence="10">DSM 26</strain>
    </source>
</reference>
<organism evidence="9 10">
    <name type="scientific">Virgibacillus pantothenticus</name>
    <dbReference type="NCBI Taxonomy" id="1473"/>
    <lineage>
        <taxon>Bacteria</taxon>
        <taxon>Bacillati</taxon>
        <taxon>Bacillota</taxon>
        <taxon>Bacilli</taxon>
        <taxon>Bacillales</taxon>
        <taxon>Bacillaceae</taxon>
        <taxon>Virgibacillus</taxon>
    </lineage>
</organism>